<dbReference type="Proteomes" id="UP000433309">
    <property type="component" value="Unassembled WGS sequence"/>
</dbReference>
<evidence type="ECO:0000313" key="2">
    <source>
        <dbReference type="EMBL" id="MRW93042.1"/>
    </source>
</evidence>
<dbReference type="AlphaFoldDB" id="A0A6I2L5T6"/>
<keyword evidence="3" id="KW-1185">Reference proteome</keyword>
<dbReference type="SUPFAM" id="SSF51445">
    <property type="entry name" value="(Trans)glycosidases"/>
    <property type="match status" value="1"/>
</dbReference>
<organism evidence="2 3">
    <name type="scientific">Duganella guangzhouensis</name>
    <dbReference type="NCBI Taxonomy" id="2666084"/>
    <lineage>
        <taxon>Bacteria</taxon>
        <taxon>Pseudomonadati</taxon>
        <taxon>Pseudomonadota</taxon>
        <taxon>Betaproteobacteria</taxon>
        <taxon>Burkholderiales</taxon>
        <taxon>Oxalobacteraceae</taxon>
        <taxon>Telluria group</taxon>
        <taxon>Duganella</taxon>
    </lineage>
</organism>
<evidence type="ECO:0000256" key="1">
    <source>
        <dbReference type="SAM" id="SignalP"/>
    </source>
</evidence>
<reference evidence="2 3" key="1">
    <citation type="submission" date="2019-11" db="EMBL/GenBank/DDBJ databases">
        <title>Novel species isolated from a subtropical stream in China.</title>
        <authorList>
            <person name="Lu H."/>
        </authorList>
    </citation>
    <scope>NUCLEOTIDE SEQUENCE [LARGE SCALE GENOMIC DNA]</scope>
    <source>
        <strain evidence="2 3">FT80W</strain>
    </source>
</reference>
<keyword evidence="1" id="KW-0732">Signal</keyword>
<evidence type="ECO:0000313" key="3">
    <source>
        <dbReference type="Proteomes" id="UP000433309"/>
    </source>
</evidence>
<proteinExistence type="predicted"/>
<dbReference type="Gene3D" id="3.20.20.80">
    <property type="entry name" value="Glycosidases"/>
    <property type="match status" value="1"/>
</dbReference>
<accession>A0A6I2L5T6</accession>
<evidence type="ECO:0008006" key="4">
    <source>
        <dbReference type="Google" id="ProtNLM"/>
    </source>
</evidence>
<dbReference type="RefSeq" id="WP_154381041.1">
    <property type="nucleotide sequence ID" value="NZ_WKJK01000014.1"/>
</dbReference>
<dbReference type="EMBL" id="WKJK01000014">
    <property type="protein sequence ID" value="MRW93042.1"/>
    <property type="molecule type" value="Genomic_DNA"/>
</dbReference>
<name>A0A6I2L5T6_9BURK</name>
<sequence>MKKIACLVLATLPLSTMAADTWLPVKDVNLMVDQGSILDFSSILPNTAITDYLTVNTAGQITTSLAPTVPKRFLMASLGFGGATGGVPDHATVDLYVTQLKRAGYNMARLDFQDDMLMSGRLTDFDFNPTVVDRIQYLLYALKNAGIYYVLNGLSSENAAYGNIPQRWLNSKNAKLRMYYDTTMQDHWKKMVTLMLATPNPYNNKTPIFADPAFAGLILVNESSLPYLNRVDPATLDPLRPKYLAWLKSKYVTTSALSAAWGTKLLSTESFETSIGFVRNDSGVSARMADQQAFFFSLEKEVTAMMTTHVRAAGFKGLITAYNNWLSPAEQFNRAQLNWVDMHNYFSEPTNFNSPGSVIKQDSLMTSGAQYIAELAVSRQYGKAFTVSEYGQVFWNKFRRESGLAVPAYAAFQDWGVIAQHAYAKTLSYTETGGRKDSIYPYMVGPDPISRASETLAALLYRRGDVAPALRRVGISFDESYSFVNSSSYGAISGDMRRLALVVGVGLDYKGQKQTTQVNGKYIYDATIQPGNNNLWKTGALTTALLSTDLSKTGVYEDDLFNNRVTALRKNSLLATDKQYNTTVGLYRTDTGELTLDVTRRRMTVITPMTEGIAFTTPEQITLGQLRVEAADGPAMVSVSALDGAPLSSSKRMLVIMSSDARNTGMTFSDSAETTLLTPGTGPVTMLARSVTLVLKNTNATALKVYSDTLRGQRGDSIAVTQVTGGISFTLDTSKLSHGPTTYFEIVTQ</sequence>
<feature type="chain" id="PRO_5026053506" description="Glycoside hydrolase family 5 domain-containing protein" evidence="1">
    <location>
        <begin position="19"/>
        <end position="749"/>
    </location>
</feature>
<comment type="caution">
    <text evidence="2">The sequence shown here is derived from an EMBL/GenBank/DDBJ whole genome shotgun (WGS) entry which is preliminary data.</text>
</comment>
<gene>
    <name evidence="2" type="ORF">GJ699_23875</name>
</gene>
<protein>
    <recommendedName>
        <fullName evidence="4">Glycoside hydrolase family 5 domain-containing protein</fullName>
    </recommendedName>
</protein>
<feature type="signal peptide" evidence="1">
    <location>
        <begin position="1"/>
        <end position="18"/>
    </location>
</feature>
<dbReference type="InterPro" id="IPR017853">
    <property type="entry name" value="GH"/>
</dbReference>